<proteinExistence type="inferred from homology"/>
<dbReference type="GO" id="GO:0006364">
    <property type="term" value="P:rRNA processing"/>
    <property type="evidence" value="ECO:0007669"/>
    <property type="project" value="UniProtKB-KW"/>
</dbReference>
<sequence>MADDRPEALKELERGVYAAFARWTAVQIAIQERFGGRETEDIIRDLMSECVFAAASERPASVEQIADKMYDAFDSMNCDLEDGSPEEMATMILDLRAACLAGDFSKIRELERKAALDSNAVMSLCVRDIRNDDDDDETMDTSEASSSVRNTQNQYQEPIVDEDGFTVVQPKGRRRDRPM</sequence>
<dbReference type="EMBL" id="HBFP01006664">
    <property type="protein sequence ID" value="CAD8820367.1"/>
    <property type="molecule type" value="Transcribed_RNA"/>
</dbReference>
<organism evidence="4">
    <name type="scientific">Timspurckia oligopyrenoides</name>
    <dbReference type="NCBI Taxonomy" id="708627"/>
    <lineage>
        <taxon>Eukaryota</taxon>
        <taxon>Rhodophyta</taxon>
        <taxon>Bangiophyceae</taxon>
        <taxon>Porphyridiales</taxon>
        <taxon>Porphyridiaceae</taxon>
        <taxon>Timspurckia</taxon>
    </lineage>
</organism>
<feature type="region of interest" description="Disordered" evidence="3">
    <location>
        <begin position="131"/>
        <end position="179"/>
    </location>
</feature>
<dbReference type="PANTHER" id="PTHR21250">
    <property type="entry name" value="PRE-RRNA-PROCESSING PROTEIN TSR2 HOMOLOG"/>
    <property type="match status" value="1"/>
</dbReference>
<accession>A0A7S0ZFQ2</accession>
<evidence type="ECO:0000313" key="4">
    <source>
        <dbReference type="EMBL" id="CAD8820367.1"/>
    </source>
</evidence>
<feature type="compositionally biased region" description="Acidic residues" evidence="3">
    <location>
        <begin position="131"/>
        <end position="140"/>
    </location>
</feature>
<gene>
    <name evidence="4" type="ORF">TOLI1172_LOCUS4759</name>
</gene>
<comment type="similarity">
    <text evidence="1">Belongs to the TSR2 family.</text>
</comment>
<reference evidence="4" key="1">
    <citation type="submission" date="2021-01" db="EMBL/GenBank/DDBJ databases">
        <authorList>
            <person name="Corre E."/>
            <person name="Pelletier E."/>
            <person name="Niang G."/>
            <person name="Scheremetjew M."/>
            <person name="Finn R."/>
            <person name="Kale V."/>
            <person name="Holt S."/>
            <person name="Cochrane G."/>
            <person name="Meng A."/>
            <person name="Brown T."/>
            <person name="Cohen L."/>
        </authorList>
    </citation>
    <scope>NUCLEOTIDE SEQUENCE</scope>
    <source>
        <strain evidence="4">CCMP3278</strain>
    </source>
</reference>
<evidence type="ECO:0000256" key="1">
    <source>
        <dbReference type="ARBA" id="ARBA00006524"/>
    </source>
</evidence>
<dbReference type="AlphaFoldDB" id="A0A7S0ZFQ2"/>
<dbReference type="Pfam" id="PF10273">
    <property type="entry name" value="WGG"/>
    <property type="match status" value="1"/>
</dbReference>
<evidence type="ECO:0008006" key="5">
    <source>
        <dbReference type="Google" id="ProtNLM"/>
    </source>
</evidence>
<name>A0A7S0ZFQ2_9RHOD</name>
<keyword evidence="2" id="KW-0698">rRNA processing</keyword>
<dbReference type="InterPro" id="IPR019398">
    <property type="entry name" value="Pre-rRNA_process_TSR2"/>
</dbReference>
<evidence type="ECO:0000256" key="3">
    <source>
        <dbReference type="SAM" id="MobiDB-lite"/>
    </source>
</evidence>
<protein>
    <recommendedName>
        <fullName evidence="5">Pre-rRNA-processing protein TSR2 homolog</fullName>
    </recommendedName>
</protein>
<evidence type="ECO:0000256" key="2">
    <source>
        <dbReference type="ARBA" id="ARBA00022552"/>
    </source>
</evidence>